<dbReference type="InterPro" id="IPR016035">
    <property type="entry name" value="Acyl_Trfase/lysoPLipase"/>
</dbReference>
<keyword evidence="7" id="KW-1185">Reference proteome</keyword>
<proteinExistence type="predicted"/>
<dbReference type="Gene3D" id="3.40.1090.10">
    <property type="entry name" value="Cytosolic phospholipase A2 catalytic domain"/>
    <property type="match status" value="1"/>
</dbReference>
<dbReference type="GeneID" id="85363256"/>
<dbReference type="AlphaFoldDB" id="A0AA39JNK5"/>
<dbReference type="GO" id="GO:0016740">
    <property type="term" value="F:transferase activity"/>
    <property type="evidence" value="ECO:0007669"/>
    <property type="project" value="UniProtKB-KW"/>
</dbReference>
<dbReference type="InterPro" id="IPR002641">
    <property type="entry name" value="PNPLA_dom"/>
</dbReference>
<evidence type="ECO:0000256" key="3">
    <source>
        <dbReference type="ARBA" id="ARBA00023098"/>
    </source>
</evidence>
<gene>
    <name evidence="6" type="ORF">EV420DRAFT_1716882</name>
</gene>
<feature type="short sequence motif" description="GXGXXG" evidence="4">
    <location>
        <begin position="18"/>
        <end position="23"/>
    </location>
</feature>
<keyword evidence="6" id="KW-0808">Transferase</keyword>
<dbReference type="CDD" id="cd07216">
    <property type="entry name" value="Pat17_PNPLA8_PNPLA9_like3"/>
    <property type="match status" value="1"/>
</dbReference>
<sequence length="347" mass="38598">MVETHGGERGLRLLSIDGGGIRGLSALYILQNLMWRIRVANGLEQTPKPCEYFDLLGGTNTGGLIVLMLGRLQMSVDETIDRWSEFCEKVFGDTKGFGRDGKYKASTFEDILKSIVRDHTEPRDPETEMMEKDAAACKTFVCAMNAHNMNALTPVLFRTYDHPKEAPKACKVWEAGRATCAMPVLFKRIEIGPKYRKQPYIDGGMGRNNPAKVVLDEARVLYPAREVACLTSIGTGYPKTIAVTAAKSHRSSSVEAVDEALVMMATDCEGTAQDLAKQYRDTPDVYFRLNVQRGMEQITPEQWDRFSEVGSHTDQYLKDENVEPNVEKVVKILGEGGPNFDISIGLC</sequence>
<reference evidence="6" key="1">
    <citation type="submission" date="2023-06" db="EMBL/GenBank/DDBJ databases">
        <authorList>
            <consortium name="Lawrence Berkeley National Laboratory"/>
            <person name="Ahrendt S."/>
            <person name="Sahu N."/>
            <person name="Indic B."/>
            <person name="Wong-Bajracharya J."/>
            <person name="Merenyi Z."/>
            <person name="Ke H.-M."/>
            <person name="Monk M."/>
            <person name="Kocsube S."/>
            <person name="Drula E."/>
            <person name="Lipzen A."/>
            <person name="Balint B."/>
            <person name="Henrissat B."/>
            <person name="Andreopoulos B."/>
            <person name="Martin F.M."/>
            <person name="Harder C.B."/>
            <person name="Rigling D."/>
            <person name="Ford K.L."/>
            <person name="Foster G.D."/>
            <person name="Pangilinan J."/>
            <person name="Papanicolaou A."/>
            <person name="Barry K."/>
            <person name="LaButti K."/>
            <person name="Viragh M."/>
            <person name="Koriabine M."/>
            <person name="Yan M."/>
            <person name="Riley R."/>
            <person name="Champramary S."/>
            <person name="Plett K.L."/>
            <person name="Tsai I.J."/>
            <person name="Slot J."/>
            <person name="Sipos G."/>
            <person name="Plett J."/>
            <person name="Nagy L.G."/>
            <person name="Grigoriev I.V."/>
        </authorList>
    </citation>
    <scope>NUCLEOTIDE SEQUENCE</scope>
    <source>
        <strain evidence="6">CCBAS 213</strain>
    </source>
</reference>
<dbReference type="GO" id="GO:0047499">
    <property type="term" value="F:calcium-independent phospholipase A2 activity"/>
    <property type="evidence" value="ECO:0007669"/>
    <property type="project" value="TreeGrafter"/>
</dbReference>
<feature type="short sequence motif" description="DGA/G" evidence="4">
    <location>
        <begin position="202"/>
        <end position="204"/>
    </location>
</feature>
<dbReference type="GO" id="GO:0016042">
    <property type="term" value="P:lipid catabolic process"/>
    <property type="evidence" value="ECO:0007669"/>
    <property type="project" value="UniProtKB-KW"/>
</dbReference>
<comment type="caution">
    <text evidence="6">The sequence shown here is derived from an EMBL/GenBank/DDBJ whole genome shotgun (WGS) entry which is preliminary data.</text>
</comment>
<feature type="domain" description="PNPLA" evidence="5">
    <location>
        <begin position="14"/>
        <end position="215"/>
    </location>
</feature>
<evidence type="ECO:0000259" key="5">
    <source>
        <dbReference type="PROSITE" id="PS51635"/>
    </source>
</evidence>
<dbReference type="GO" id="GO:0019369">
    <property type="term" value="P:arachidonate metabolic process"/>
    <property type="evidence" value="ECO:0007669"/>
    <property type="project" value="TreeGrafter"/>
</dbReference>
<dbReference type="EMBL" id="JAUEPS010000048">
    <property type="protein sequence ID" value="KAK0446050.1"/>
    <property type="molecule type" value="Genomic_DNA"/>
</dbReference>
<evidence type="ECO:0000256" key="4">
    <source>
        <dbReference type="PROSITE-ProRule" id="PRU01161"/>
    </source>
</evidence>
<accession>A0AA39JNK5</accession>
<dbReference type="PANTHER" id="PTHR24185">
    <property type="entry name" value="CALCIUM-INDEPENDENT PHOSPHOLIPASE A2-GAMMA"/>
    <property type="match status" value="1"/>
</dbReference>
<dbReference type="GO" id="GO:0046486">
    <property type="term" value="P:glycerolipid metabolic process"/>
    <property type="evidence" value="ECO:0007669"/>
    <property type="project" value="UniProtKB-ARBA"/>
</dbReference>
<evidence type="ECO:0000313" key="6">
    <source>
        <dbReference type="EMBL" id="KAK0446050.1"/>
    </source>
</evidence>
<comment type="caution">
    <text evidence="4">Lacks conserved residue(s) required for the propagation of feature annotation.</text>
</comment>
<protein>
    <submittedName>
        <fullName evidence="6">Acyl transferase/acyl hydrolase/lysophospholipase</fullName>
    </submittedName>
</protein>
<dbReference type="Pfam" id="PF01734">
    <property type="entry name" value="Patatin"/>
    <property type="match status" value="1"/>
</dbReference>
<keyword evidence="3" id="KW-0443">Lipid metabolism</keyword>
<dbReference type="RefSeq" id="XP_060325691.1">
    <property type="nucleotide sequence ID" value="XM_060479708.1"/>
</dbReference>
<evidence type="ECO:0000256" key="1">
    <source>
        <dbReference type="ARBA" id="ARBA00022801"/>
    </source>
</evidence>
<dbReference type="Proteomes" id="UP001175211">
    <property type="component" value="Unassembled WGS sequence"/>
</dbReference>
<evidence type="ECO:0000256" key="2">
    <source>
        <dbReference type="ARBA" id="ARBA00022963"/>
    </source>
</evidence>
<name>A0AA39JNK5_ARMTA</name>
<dbReference type="PROSITE" id="PS51635">
    <property type="entry name" value="PNPLA"/>
    <property type="match status" value="1"/>
</dbReference>
<keyword evidence="1 6" id="KW-0378">Hydrolase</keyword>
<dbReference type="SUPFAM" id="SSF52151">
    <property type="entry name" value="FabD/lysophospholipase-like"/>
    <property type="match status" value="1"/>
</dbReference>
<evidence type="ECO:0000313" key="7">
    <source>
        <dbReference type="Proteomes" id="UP001175211"/>
    </source>
</evidence>
<keyword evidence="2" id="KW-0442">Lipid degradation</keyword>
<organism evidence="6 7">
    <name type="scientific">Armillaria tabescens</name>
    <name type="common">Ringless honey mushroom</name>
    <name type="synonym">Agaricus tabescens</name>
    <dbReference type="NCBI Taxonomy" id="1929756"/>
    <lineage>
        <taxon>Eukaryota</taxon>
        <taxon>Fungi</taxon>
        <taxon>Dikarya</taxon>
        <taxon>Basidiomycota</taxon>
        <taxon>Agaricomycotina</taxon>
        <taxon>Agaricomycetes</taxon>
        <taxon>Agaricomycetidae</taxon>
        <taxon>Agaricales</taxon>
        <taxon>Marasmiineae</taxon>
        <taxon>Physalacriaceae</taxon>
        <taxon>Desarmillaria</taxon>
    </lineage>
</organism>
<dbReference type="PANTHER" id="PTHR24185:SF1">
    <property type="entry name" value="CALCIUM-INDEPENDENT PHOSPHOLIPASE A2-GAMMA"/>
    <property type="match status" value="1"/>
</dbReference>
<dbReference type="GO" id="GO:0016020">
    <property type="term" value="C:membrane"/>
    <property type="evidence" value="ECO:0007669"/>
    <property type="project" value="TreeGrafter"/>
</dbReference>